<feature type="region of interest" description="Disordered" evidence="1">
    <location>
        <begin position="1"/>
        <end position="28"/>
    </location>
</feature>
<dbReference type="Gene3D" id="3.30.70.20">
    <property type="match status" value="1"/>
</dbReference>
<organism evidence="2 3">
    <name type="scientific">Frondihabitans australicus</name>
    <dbReference type="NCBI Taxonomy" id="386892"/>
    <lineage>
        <taxon>Bacteria</taxon>
        <taxon>Bacillati</taxon>
        <taxon>Actinomycetota</taxon>
        <taxon>Actinomycetes</taxon>
        <taxon>Micrococcales</taxon>
        <taxon>Microbacteriaceae</taxon>
        <taxon>Frondihabitans</taxon>
    </lineage>
</organism>
<name>A0A495IKH4_9MICO</name>
<gene>
    <name evidence="2" type="ORF">C8E83_3405</name>
</gene>
<dbReference type="AlphaFoldDB" id="A0A495IKH4"/>
<protein>
    <submittedName>
        <fullName evidence="2">Ferredoxin</fullName>
    </submittedName>
</protein>
<sequence length="93" mass="9933">MTGGFRPTGSGSVRAQDRRQPAAPDPSLHIDWTLCDGRGLCTELLPELLSRDEWGYPLSPDGSDVRVPPSLVPAARDAVALCPRAALRLRGVA</sequence>
<dbReference type="OrthoDB" id="4741951at2"/>
<evidence type="ECO:0000313" key="3">
    <source>
        <dbReference type="Proteomes" id="UP000280008"/>
    </source>
</evidence>
<dbReference type="EMBL" id="RBKS01000001">
    <property type="protein sequence ID" value="RKR76240.1"/>
    <property type="molecule type" value="Genomic_DNA"/>
</dbReference>
<comment type="caution">
    <text evidence="2">The sequence shown here is derived from an EMBL/GenBank/DDBJ whole genome shotgun (WGS) entry which is preliminary data.</text>
</comment>
<evidence type="ECO:0000313" key="2">
    <source>
        <dbReference type="EMBL" id="RKR76240.1"/>
    </source>
</evidence>
<accession>A0A495IKH4</accession>
<dbReference type="Pfam" id="PF13459">
    <property type="entry name" value="Fer4_15"/>
    <property type="match status" value="1"/>
</dbReference>
<dbReference type="Proteomes" id="UP000280008">
    <property type="component" value="Unassembled WGS sequence"/>
</dbReference>
<dbReference type="RefSeq" id="WP_121371237.1">
    <property type="nucleotide sequence ID" value="NZ_RBKS01000001.1"/>
</dbReference>
<proteinExistence type="predicted"/>
<keyword evidence="3" id="KW-1185">Reference proteome</keyword>
<evidence type="ECO:0000256" key="1">
    <source>
        <dbReference type="SAM" id="MobiDB-lite"/>
    </source>
</evidence>
<dbReference type="SUPFAM" id="SSF54862">
    <property type="entry name" value="4Fe-4S ferredoxins"/>
    <property type="match status" value="1"/>
</dbReference>
<reference evidence="2 3" key="1">
    <citation type="submission" date="2018-10" db="EMBL/GenBank/DDBJ databases">
        <title>Sequencing the genomes of 1000 actinobacteria strains.</title>
        <authorList>
            <person name="Klenk H.-P."/>
        </authorList>
    </citation>
    <scope>NUCLEOTIDE SEQUENCE [LARGE SCALE GENOMIC DNA]</scope>
    <source>
        <strain evidence="2 3">DSM 17894</strain>
    </source>
</reference>